<evidence type="ECO:0000256" key="1">
    <source>
        <dbReference type="ARBA" id="ARBA00004141"/>
    </source>
</evidence>
<evidence type="ECO:0000256" key="2">
    <source>
        <dbReference type="ARBA" id="ARBA00022692"/>
    </source>
</evidence>
<dbReference type="InterPro" id="IPR006603">
    <property type="entry name" value="PQ-loop_rpt"/>
</dbReference>
<name>A0A6C0AM22_9ZZZZ</name>
<keyword evidence="2 5" id="KW-0812">Transmembrane</keyword>
<feature type="transmembrane region" description="Helical" evidence="5">
    <location>
        <begin position="65"/>
        <end position="85"/>
    </location>
</feature>
<proteinExistence type="predicted"/>
<feature type="transmembrane region" description="Helical" evidence="5">
    <location>
        <begin position="97"/>
        <end position="118"/>
    </location>
</feature>
<dbReference type="Gene3D" id="1.20.1280.290">
    <property type="match status" value="2"/>
</dbReference>
<feature type="transmembrane region" description="Helical" evidence="5">
    <location>
        <begin position="185"/>
        <end position="206"/>
    </location>
</feature>
<evidence type="ECO:0008006" key="7">
    <source>
        <dbReference type="Google" id="ProtNLM"/>
    </source>
</evidence>
<comment type="subcellular location">
    <subcellularLocation>
        <location evidence="1">Membrane</location>
        <topology evidence="1">Multi-pass membrane protein</topology>
    </subcellularLocation>
</comment>
<accession>A0A6C0AM22</accession>
<feature type="transmembrane region" description="Helical" evidence="5">
    <location>
        <begin position="154"/>
        <end position="173"/>
    </location>
</feature>
<dbReference type="SMART" id="SM00679">
    <property type="entry name" value="CTNS"/>
    <property type="match status" value="2"/>
</dbReference>
<feature type="transmembrane region" description="Helical" evidence="5">
    <location>
        <begin position="37"/>
        <end position="59"/>
    </location>
</feature>
<evidence type="ECO:0000256" key="4">
    <source>
        <dbReference type="ARBA" id="ARBA00023136"/>
    </source>
</evidence>
<reference evidence="6" key="1">
    <citation type="journal article" date="2020" name="Nature">
        <title>Giant virus diversity and host interactions through global metagenomics.</title>
        <authorList>
            <person name="Schulz F."/>
            <person name="Roux S."/>
            <person name="Paez-Espino D."/>
            <person name="Jungbluth S."/>
            <person name="Walsh D.A."/>
            <person name="Denef V.J."/>
            <person name="McMahon K.D."/>
            <person name="Konstantinidis K.T."/>
            <person name="Eloe-Fadrosh E.A."/>
            <person name="Kyrpides N.C."/>
            <person name="Woyke T."/>
        </authorList>
    </citation>
    <scope>NUCLEOTIDE SEQUENCE</scope>
    <source>
        <strain evidence="6">GVMAG-S-1091796-13</strain>
    </source>
</reference>
<evidence type="ECO:0000256" key="3">
    <source>
        <dbReference type="ARBA" id="ARBA00022989"/>
    </source>
</evidence>
<sequence>MDSSHIFSLFSLVFYSIVYIPQFVLIYKNKSSKGISIWMLVLWTQADALSLFGTILLYLPVNFMIMSWYHFLVGVILINFVLFYGDKMSKLEMNGSRLFIIINILTGIILSCFIKRSYNEIGGFISWITMSLYIFGRFPQIYENWITKTTEGLSLLMYLFTILGNLFYIGVIYSTPKYLYQNIPWLVSSIFSILLDIVIILQHHYYKRLNINDKINLLNNA</sequence>
<dbReference type="PANTHER" id="PTHR16201">
    <property type="entry name" value="SEVEN TRANSMEMBRANE PROTEIN 1-RELATED"/>
    <property type="match status" value="1"/>
</dbReference>
<evidence type="ECO:0000256" key="5">
    <source>
        <dbReference type="SAM" id="Phobius"/>
    </source>
</evidence>
<feature type="transmembrane region" description="Helical" evidence="5">
    <location>
        <begin position="6"/>
        <end position="25"/>
    </location>
</feature>
<dbReference type="AlphaFoldDB" id="A0A6C0AM22"/>
<evidence type="ECO:0000313" key="6">
    <source>
        <dbReference type="EMBL" id="QHS80844.1"/>
    </source>
</evidence>
<protein>
    <recommendedName>
        <fullName evidence="7">PQ-loop repeat-containing protein</fullName>
    </recommendedName>
</protein>
<organism evidence="6">
    <name type="scientific">viral metagenome</name>
    <dbReference type="NCBI Taxonomy" id="1070528"/>
    <lineage>
        <taxon>unclassified sequences</taxon>
        <taxon>metagenomes</taxon>
        <taxon>organismal metagenomes</taxon>
    </lineage>
</organism>
<feature type="transmembrane region" description="Helical" evidence="5">
    <location>
        <begin position="124"/>
        <end position="142"/>
    </location>
</feature>
<keyword evidence="3 5" id="KW-1133">Transmembrane helix</keyword>
<dbReference type="InterPro" id="IPR051415">
    <property type="entry name" value="LAAT-1"/>
</dbReference>
<keyword evidence="4 5" id="KW-0472">Membrane</keyword>
<dbReference type="GO" id="GO:0016020">
    <property type="term" value="C:membrane"/>
    <property type="evidence" value="ECO:0007669"/>
    <property type="project" value="UniProtKB-SubCell"/>
</dbReference>
<dbReference type="Pfam" id="PF04193">
    <property type="entry name" value="PQ-loop"/>
    <property type="match status" value="2"/>
</dbReference>
<dbReference type="EMBL" id="MN740722">
    <property type="protein sequence ID" value="QHS80844.1"/>
    <property type="molecule type" value="Genomic_DNA"/>
</dbReference>